<evidence type="ECO:0000256" key="1">
    <source>
        <dbReference type="SAM" id="MobiDB-lite"/>
    </source>
</evidence>
<dbReference type="Pfam" id="PF08590">
    <property type="entry name" value="DUF1771"/>
    <property type="match status" value="1"/>
</dbReference>
<keyword evidence="4" id="KW-1185">Reference proteome</keyword>
<dbReference type="PANTHER" id="PTHR47872:SF1">
    <property type="entry name" value="NUCLEAR RNA EXPORT FACTOR SDE5-RELATED"/>
    <property type="match status" value="1"/>
</dbReference>
<comment type="caution">
    <text evidence="3">The sequence shown here is derived from an EMBL/GenBank/DDBJ whole genome shotgun (WGS) entry which is preliminary data.</text>
</comment>
<dbReference type="EMBL" id="CAUOFW020000870">
    <property type="protein sequence ID" value="CAK9138223.1"/>
    <property type="molecule type" value="Genomic_DNA"/>
</dbReference>
<gene>
    <name evidence="3" type="ORF">ILEXP_LOCUS5324</name>
</gene>
<evidence type="ECO:0000259" key="2">
    <source>
        <dbReference type="SMART" id="SM01162"/>
    </source>
</evidence>
<dbReference type="SMART" id="SM01162">
    <property type="entry name" value="DUF1771"/>
    <property type="match status" value="1"/>
</dbReference>
<dbReference type="AlphaFoldDB" id="A0ABC8R6J3"/>
<dbReference type="InterPro" id="IPR013899">
    <property type="entry name" value="DUF1771"/>
</dbReference>
<accession>A0ABC8R6J3</accession>
<dbReference type="InterPro" id="IPR056254">
    <property type="entry name" value="At5g58720/SDE5-like_UBA-like"/>
</dbReference>
<name>A0ABC8R6J3_9AQUA</name>
<dbReference type="PANTHER" id="PTHR47872">
    <property type="entry name" value="NUCLEAR RNA EXPORT FACTOR SDE5-RELATED"/>
    <property type="match status" value="1"/>
</dbReference>
<dbReference type="Pfam" id="PF24767">
    <property type="entry name" value="UBA_At5g58720"/>
    <property type="match status" value="1"/>
</dbReference>
<dbReference type="Proteomes" id="UP001642360">
    <property type="component" value="Unassembled WGS sequence"/>
</dbReference>
<sequence length="509" mass="57203">MEVLPPSISYSDDDQRNLEQLLETFGSIVSLEDIASAYCQAGRNVDTAGELLCNLQRSTSSTSSFAPKDEMEGASTSSDFSSKNMLVNPLAEGNSKLSKAKKCSASMGTVSGVIGRQYGRQKLLTDQSCKVTKPLKLNSVELTTSEIRGEKLSPDTMTVRETMTKDVEEFLFTMLGDGFSLGMDVIQEVLGLCGYDIEKSVERLLDLSASKLEKNNEVLSMAAQKSMEKCPDIKSLPCHSQETMQCIDSSQNRKARSMTKNELDLPNGVKDRYDLQKEVLEALFNISKRFEEEPIRTFPGKEARRSRSFGQVVLEPLRHTSTLHSMDTAKPQIAEEENEETEDSYEVLRKAVKEYWVPMKEYYKAAVDAFVKGNHDQAYKLLESGHFFMNRAREANEKSAQKLLETRDEEEEVSLDLHDHTPKEALRLLKLHLISLSGIPSIQYFKLIVGANDEDTKEGARKRLIIKLLERESIKWTEEGNGRVIVIRVDKINPKHLSFAEKPGTDCNA</sequence>
<feature type="domain" description="DUF1771" evidence="2">
    <location>
        <begin position="344"/>
        <end position="409"/>
    </location>
</feature>
<dbReference type="InterPro" id="IPR036063">
    <property type="entry name" value="Smr_dom_sf"/>
</dbReference>
<evidence type="ECO:0000313" key="4">
    <source>
        <dbReference type="Proteomes" id="UP001642360"/>
    </source>
</evidence>
<feature type="region of interest" description="Disordered" evidence="1">
    <location>
        <begin position="60"/>
        <end position="82"/>
    </location>
</feature>
<dbReference type="SUPFAM" id="SSF160443">
    <property type="entry name" value="SMR domain-like"/>
    <property type="match status" value="1"/>
</dbReference>
<protein>
    <recommendedName>
        <fullName evidence="2">DUF1771 domain-containing protein</fullName>
    </recommendedName>
</protein>
<dbReference type="Gene3D" id="3.30.1370.110">
    <property type="match status" value="1"/>
</dbReference>
<evidence type="ECO:0000313" key="3">
    <source>
        <dbReference type="EMBL" id="CAK9138223.1"/>
    </source>
</evidence>
<organism evidence="3 4">
    <name type="scientific">Ilex paraguariensis</name>
    <name type="common">yerba mate</name>
    <dbReference type="NCBI Taxonomy" id="185542"/>
    <lineage>
        <taxon>Eukaryota</taxon>
        <taxon>Viridiplantae</taxon>
        <taxon>Streptophyta</taxon>
        <taxon>Embryophyta</taxon>
        <taxon>Tracheophyta</taxon>
        <taxon>Spermatophyta</taxon>
        <taxon>Magnoliopsida</taxon>
        <taxon>eudicotyledons</taxon>
        <taxon>Gunneridae</taxon>
        <taxon>Pentapetalae</taxon>
        <taxon>asterids</taxon>
        <taxon>campanulids</taxon>
        <taxon>Aquifoliales</taxon>
        <taxon>Aquifoliaceae</taxon>
        <taxon>Ilex</taxon>
    </lineage>
</organism>
<proteinExistence type="predicted"/>
<reference evidence="3 4" key="1">
    <citation type="submission" date="2024-02" db="EMBL/GenBank/DDBJ databases">
        <authorList>
            <person name="Vignale AGUSTIN F."/>
            <person name="Sosa J E."/>
            <person name="Modenutti C."/>
        </authorList>
    </citation>
    <scope>NUCLEOTIDE SEQUENCE [LARGE SCALE GENOMIC DNA]</scope>
</reference>